<keyword evidence="4" id="KW-1185">Reference proteome</keyword>
<sequence length="107" mass="12201">MTLQQSWTFDAETDPFARVRERRALTNAPRRTWPSGPTTWAESAARTRTRHRRARLSRWLTVLVLLATLAAAAVIWQLADGTPLVLLREARDQVGPAIESLRRLIRS</sequence>
<gene>
    <name evidence="3" type="ORF">SAMN05216377_12733</name>
</gene>
<keyword evidence="2" id="KW-0812">Transmembrane</keyword>
<organism evidence="3 4">
    <name type="scientific">Pseudonocardia oroxyli</name>
    <dbReference type="NCBI Taxonomy" id="366584"/>
    <lineage>
        <taxon>Bacteria</taxon>
        <taxon>Bacillati</taxon>
        <taxon>Actinomycetota</taxon>
        <taxon>Actinomycetes</taxon>
        <taxon>Pseudonocardiales</taxon>
        <taxon>Pseudonocardiaceae</taxon>
        <taxon>Pseudonocardia</taxon>
    </lineage>
</organism>
<reference evidence="3 4" key="1">
    <citation type="submission" date="2016-10" db="EMBL/GenBank/DDBJ databases">
        <authorList>
            <person name="de Groot N.N."/>
        </authorList>
    </citation>
    <scope>NUCLEOTIDE SEQUENCE [LARGE SCALE GENOMIC DNA]</scope>
    <source>
        <strain evidence="3 4">CGMCC 4.3143</strain>
    </source>
</reference>
<dbReference type="EMBL" id="FNBE01000027">
    <property type="protein sequence ID" value="SDH59352.1"/>
    <property type="molecule type" value="Genomic_DNA"/>
</dbReference>
<feature type="region of interest" description="Disordered" evidence="1">
    <location>
        <begin position="28"/>
        <end position="47"/>
    </location>
</feature>
<dbReference type="AlphaFoldDB" id="A0A1G8DNZ5"/>
<proteinExistence type="predicted"/>
<evidence type="ECO:0000256" key="1">
    <source>
        <dbReference type="SAM" id="MobiDB-lite"/>
    </source>
</evidence>
<dbReference type="Proteomes" id="UP000198967">
    <property type="component" value="Unassembled WGS sequence"/>
</dbReference>
<feature type="transmembrane region" description="Helical" evidence="2">
    <location>
        <begin position="56"/>
        <end position="79"/>
    </location>
</feature>
<accession>A0A1G8DNZ5</accession>
<evidence type="ECO:0000313" key="4">
    <source>
        <dbReference type="Proteomes" id="UP000198967"/>
    </source>
</evidence>
<protein>
    <submittedName>
        <fullName evidence="3">Uncharacterized protein</fullName>
    </submittedName>
</protein>
<keyword evidence="2" id="KW-0472">Membrane</keyword>
<dbReference type="RefSeq" id="WP_176921611.1">
    <property type="nucleotide sequence ID" value="NZ_FNBE01000027.1"/>
</dbReference>
<keyword evidence="2" id="KW-1133">Transmembrane helix</keyword>
<evidence type="ECO:0000256" key="2">
    <source>
        <dbReference type="SAM" id="Phobius"/>
    </source>
</evidence>
<name>A0A1G8DNZ5_PSEOR</name>
<evidence type="ECO:0000313" key="3">
    <source>
        <dbReference type="EMBL" id="SDH59352.1"/>
    </source>
</evidence>